<name>A0AAF3FB65_9BILA</name>
<keyword evidence="2" id="KW-1185">Reference proteome</keyword>
<dbReference type="WBParaSite" id="MBELARI_LOCUS4141">
    <property type="protein sequence ID" value="MBELARI_LOCUS4141"/>
    <property type="gene ID" value="MBELARI_LOCUS4141"/>
</dbReference>
<evidence type="ECO:0000313" key="3">
    <source>
        <dbReference type="WBParaSite" id="MBELARI_LOCUS4141"/>
    </source>
</evidence>
<feature type="compositionally biased region" description="Basic and acidic residues" evidence="1">
    <location>
        <begin position="180"/>
        <end position="193"/>
    </location>
</feature>
<reference evidence="3" key="1">
    <citation type="submission" date="2024-02" db="UniProtKB">
        <authorList>
            <consortium name="WormBaseParasite"/>
        </authorList>
    </citation>
    <scope>IDENTIFICATION</scope>
</reference>
<accession>A0AAF3FB65</accession>
<dbReference type="AlphaFoldDB" id="A0AAF3FB65"/>
<evidence type="ECO:0000313" key="2">
    <source>
        <dbReference type="Proteomes" id="UP000887575"/>
    </source>
</evidence>
<sequence length="214" mass="24420">MFIGDFASDSLILHFFSSLVEHPKQIQYVIDTVEEILRSLVPAEVAEYSVDNPPPSGYNFRFERGTTVTETVTVEETEVEIRNQADDQSVAVIREQFDLLVSGKNHNRHRADSLDLLRYDSNEASKSSDELVKKQKQNKKTSPDSTLEDGQKSEKATRKKQKSSEPQFGVVVSGTVTIQRLDRPEEPPKNIDFKFDCPGLEPHRVWVNGRWRDL</sequence>
<organism evidence="2 3">
    <name type="scientific">Mesorhabditis belari</name>
    <dbReference type="NCBI Taxonomy" id="2138241"/>
    <lineage>
        <taxon>Eukaryota</taxon>
        <taxon>Metazoa</taxon>
        <taxon>Ecdysozoa</taxon>
        <taxon>Nematoda</taxon>
        <taxon>Chromadorea</taxon>
        <taxon>Rhabditida</taxon>
        <taxon>Rhabditina</taxon>
        <taxon>Rhabditomorpha</taxon>
        <taxon>Rhabditoidea</taxon>
        <taxon>Rhabditidae</taxon>
        <taxon>Mesorhabditinae</taxon>
        <taxon>Mesorhabditis</taxon>
    </lineage>
</organism>
<feature type="region of interest" description="Disordered" evidence="1">
    <location>
        <begin position="125"/>
        <end position="193"/>
    </location>
</feature>
<dbReference type="Proteomes" id="UP000887575">
    <property type="component" value="Unassembled WGS sequence"/>
</dbReference>
<proteinExistence type="predicted"/>
<evidence type="ECO:0000256" key="1">
    <source>
        <dbReference type="SAM" id="MobiDB-lite"/>
    </source>
</evidence>
<protein>
    <submittedName>
        <fullName evidence="3">Uncharacterized protein</fullName>
    </submittedName>
</protein>